<name>A0A5C3PCM4_9APHY</name>
<proteinExistence type="predicted"/>
<sequence>MVSLLKIAQGNALYDYRLSPKDLKGLEHTQETAPSSVMHGHERHFYYKYKERDVLARASAASEILKRRRTAVARNPVEFTASDEHVPRDYRRGRFYDITKDFFIPPPGHFYRRLPPAHQSAYNTLGPQRRVVPAPAPTPVMRRPEADAALATAVEFFTAYPARPARPLKRSSRPIARVLEEMRSVLRQAPAAPRRGTAAWGAAAERLECMDEPAPGHYRWSAAYFECVFAALCALIERDPSAWEGFRWEIYDKYVASVSLRAAVRYDALQESWTDAAAEWLSVQVPPDGLRGTCASGQRYDELLGERVLP</sequence>
<dbReference type="EMBL" id="ML211223">
    <property type="protein sequence ID" value="TFK85980.1"/>
    <property type="molecule type" value="Genomic_DNA"/>
</dbReference>
<evidence type="ECO:0000313" key="2">
    <source>
        <dbReference type="Proteomes" id="UP000308197"/>
    </source>
</evidence>
<protein>
    <submittedName>
        <fullName evidence="1">Uncharacterized protein</fullName>
    </submittedName>
</protein>
<dbReference type="Proteomes" id="UP000308197">
    <property type="component" value="Unassembled WGS sequence"/>
</dbReference>
<dbReference type="AlphaFoldDB" id="A0A5C3PCM4"/>
<evidence type="ECO:0000313" key="1">
    <source>
        <dbReference type="EMBL" id="TFK85980.1"/>
    </source>
</evidence>
<reference evidence="1 2" key="1">
    <citation type="journal article" date="2019" name="Nat. Ecol. Evol.">
        <title>Megaphylogeny resolves global patterns of mushroom evolution.</title>
        <authorList>
            <person name="Varga T."/>
            <person name="Krizsan K."/>
            <person name="Foldi C."/>
            <person name="Dima B."/>
            <person name="Sanchez-Garcia M."/>
            <person name="Sanchez-Ramirez S."/>
            <person name="Szollosi G.J."/>
            <person name="Szarkandi J.G."/>
            <person name="Papp V."/>
            <person name="Albert L."/>
            <person name="Andreopoulos W."/>
            <person name="Angelini C."/>
            <person name="Antonin V."/>
            <person name="Barry K.W."/>
            <person name="Bougher N.L."/>
            <person name="Buchanan P."/>
            <person name="Buyck B."/>
            <person name="Bense V."/>
            <person name="Catcheside P."/>
            <person name="Chovatia M."/>
            <person name="Cooper J."/>
            <person name="Damon W."/>
            <person name="Desjardin D."/>
            <person name="Finy P."/>
            <person name="Geml J."/>
            <person name="Haridas S."/>
            <person name="Hughes K."/>
            <person name="Justo A."/>
            <person name="Karasinski D."/>
            <person name="Kautmanova I."/>
            <person name="Kiss B."/>
            <person name="Kocsube S."/>
            <person name="Kotiranta H."/>
            <person name="LaButti K.M."/>
            <person name="Lechner B.E."/>
            <person name="Liimatainen K."/>
            <person name="Lipzen A."/>
            <person name="Lukacs Z."/>
            <person name="Mihaltcheva S."/>
            <person name="Morgado L.N."/>
            <person name="Niskanen T."/>
            <person name="Noordeloos M.E."/>
            <person name="Ohm R.A."/>
            <person name="Ortiz-Santana B."/>
            <person name="Ovrebo C."/>
            <person name="Racz N."/>
            <person name="Riley R."/>
            <person name="Savchenko A."/>
            <person name="Shiryaev A."/>
            <person name="Soop K."/>
            <person name="Spirin V."/>
            <person name="Szebenyi C."/>
            <person name="Tomsovsky M."/>
            <person name="Tulloss R.E."/>
            <person name="Uehling J."/>
            <person name="Grigoriev I.V."/>
            <person name="Vagvolgyi C."/>
            <person name="Papp T."/>
            <person name="Martin F.M."/>
            <person name="Miettinen O."/>
            <person name="Hibbett D.S."/>
            <person name="Nagy L.G."/>
        </authorList>
    </citation>
    <scope>NUCLEOTIDE SEQUENCE [LARGE SCALE GENOMIC DNA]</scope>
    <source>
        <strain evidence="1 2">HHB13444</strain>
    </source>
</reference>
<gene>
    <name evidence="1" type="ORF">K466DRAFT_600722</name>
</gene>
<dbReference type="InParanoid" id="A0A5C3PCM4"/>
<keyword evidence="2" id="KW-1185">Reference proteome</keyword>
<accession>A0A5C3PCM4</accession>
<organism evidence="1 2">
    <name type="scientific">Polyporus arcularius HHB13444</name>
    <dbReference type="NCBI Taxonomy" id="1314778"/>
    <lineage>
        <taxon>Eukaryota</taxon>
        <taxon>Fungi</taxon>
        <taxon>Dikarya</taxon>
        <taxon>Basidiomycota</taxon>
        <taxon>Agaricomycotina</taxon>
        <taxon>Agaricomycetes</taxon>
        <taxon>Polyporales</taxon>
        <taxon>Polyporaceae</taxon>
        <taxon>Polyporus</taxon>
    </lineage>
</organism>